<dbReference type="EMBL" id="CP093344">
    <property type="protein sequence ID" value="WOG88033.1"/>
    <property type="molecule type" value="Genomic_DNA"/>
</dbReference>
<dbReference type="PANTHER" id="PTHR36721">
    <property type="entry name" value="PROLINE-RICH FAMILY PROTEIN"/>
    <property type="match status" value="1"/>
</dbReference>
<dbReference type="Proteomes" id="UP000077755">
    <property type="component" value="Chromosome 2"/>
</dbReference>
<dbReference type="Gramene" id="KZN05604">
    <property type="protein sequence ID" value="KZN05604"/>
    <property type="gene ID" value="DCAR_006441"/>
</dbReference>
<protein>
    <submittedName>
        <fullName evidence="3">Uncharacterized protein</fullName>
    </submittedName>
</protein>
<dbReference type="AlphaFoldDB" id="A0A166DS13"/>
<keyword evidence="2" id="KW-0472">Membrane</keyword>
<organism evidence="3">
    <name type="scientific">Daucus carota subsp. sativus</name>
    <name type="common">Carrot</name>
    <dbReference type="NCBI Taxonomy" id="79200"/>
    <lineage>
        <taxon>Eukaryota</taxon>
        <taxon>Viridiplantae</taxon>
        <taxon>Streptophyta</taxon>
        <taxon>Embryophyta</taxon>
        <taxon>Tracheophyta</taxon>
        <taxon>Spermatophyta</taxon>
        <taxon>Magnoliopsida</taxon>
        <taxon>eudicotyledons</taxon>
        <taxon>Gunneridae</taxon>
        <taxon>Pentapetalae</taxon>
        <taxon>asterids</taxon>
        <taxon>campanulids</taxon>
        <taxon>Apiales</taxon>
        <taxon>Apiaceae</taxon>
        <taxon>Apioideae</taxon>
        <taxon>Scandiceae</taxon>
        <taxon>Daucinae</taxon>
        <taxon>Daucus</taxon>
        <taxon>Daucus sect. Daucus</taxon>
    </lineage>
</organism>
<accession>A0A166DS13</accession>
<reference evidence="4" key="2">
    <citation type="submission" date="2022-03" db="EMBL/GenBank/DDBJ databases">
        <title>Draft title - Genomic analysis of global carrot germplasm unveils the trajectory of domestication and the origin of high carotenoid orange carrot.</title>
        <authorList>
            <person name="Iorizzo M."/>
            <person name="Ellison S."/>
            <person name="Senalik D."/>
            <person name="Macko-Podgorni A."/>
            <person name="Grzebelus D."/>
            <person name="Bostan H."/>
            <person name="Rolling W."/>
            <person name="Curaba J."/>
            <person name="Simon P."/>
        </authorList>
    </citation>
    <scope>NUCLEOTIDE SEQUENCE</scope>
    <source>
        <tissue evidence="4">Leaf</tissue>
    </source>
</reference>
<reference evidence="3" key="1">
    <citation type="journal article" date="2016" name="Nat. Genet.">
        <title>A high-quality carrot genome assembly provides new insights into carotenoid accumulation and asterid genome evolution.</title>
        <authorList>
            <person name="Iorizzo M."/>
            <person name="Ellison S."/>
            <person name="Senalik D."/>
            <person name="Zeng P."/>
            <person name="Satapoomin P."/>
            <person name="Huang J."/>
            <person name="Bowman M."/>
            <person name="Iovene M."/>
            <person name="Sanseverino W."/>
            <person name="Cavagnaro P."/>
            <person name="Yildiz M."/>
            <person name="Macko-Podgorni A."/>
            <person name="Moranska E."/>
            <person name="Grzebelus E."/>
            <person name="Grzebelus D."/>
            <person name="Ashrafi H."/>
            <person name="Zheng Z."/>
            <person name="Cheng S."/>
            <person name="Spooner D."/>
            <person name="Van Deynze A."/>
            <person name="Simon P."/>
        </authorList>
    </citation>
    <scope>NUCLEOTIDE SEQUENCE [LARGE SCALE GENOMIC DNA]</scope>
    <source>
        <tissue evidence="3">Leaf</tissue>
    </source>
</reference>
<name>A0A166DS13_DAUCS</name>
<evidence type="ECO:0000313" key="4">
    <source>
        <dbReference type="EMBL" id="WOG88033.1"/>
    </source>
</evidence>
<proteinExistence type="predicted"/>
<evidence type="ECO:0000313" key="5">
    <source>
        <dbReference type="Proteomes" id="UP000077755"/>
    </source>
</evidence>
<gene>
    <name evidence="3" type="ORF">DCAR_006441</name>
    <name evidence="4" type="ORF">DCAR_0207266</name>
</gene>
<feature type="transmembrane region" description="Helical" evidence="2">
    <location>
        <begin position="7"/>
        <end position="28"/>
    </location>
</feature>
<dbReference type="OMA" id="INCEIVT"/>
<keyword evidence="2" id="KW-1133">Transmembrane helix</keyword>
<feature type="region of interest" description="Disordered" evidence="1">
    <location>
        <begin position="41"/>
        <end position="97"/>
    </location>
</feature>
<dbReference type="STRING" id="79200.A0A166DS13"/>
<evidence type="ECO:0000313" key="3">
    <source>
        <dbReference type="EMBL" id="KZN05604.1"/>
    </source>
</evidence>
<feature type="transmembrane region" description="Helical" evidence="2">
    <location>
        <begin position="101"/>
        <end position="122"/>
    </location>
</feature>
<keyword evidence="5" id="KW-1185">Reference proteome</keyword>
<dbReference type="EMBL" id="LNRQ01000002">
    <property type="protein sequence ID" value="KZN05604.1"/>
    <property type="molecule type" value="Genomic_DNA"/>
</dbReference>
<evidence type="ECO:0000256" key="1">
    <source>
        <dbReference type="SAM" id="MobiDB-lite"/>
    </source>
</evidence>
<keyword evidence="2" id="KW-0812">Transmembrane</keyword>
<feature type="compositionally biased region" description="Pro residues" evidence="1">
    <location>
        <begin position="49"/>
        <end position="66"/>
    </location>
</feature>
<dbReference type="PANTHER" id="PTHR36721:SF17">
    <property type="entry name" value="PROTEIN, PUTATIVE-RELATED"/>
    <property type="match status" value="1"/>
</dbReference>
<evidence type="ECO:0000256" key="2">
    <source>
        <dbReference type="SAM" id="Phobius"/>
    </source>
</evidence>
<sequence length="149" mass="15778">MNLITKLALYLPRLFYFVLAATLIFQHLTLLCGGSPAPAPGPKIHKAPAPTPTYIPSPSPRPPQSWPSPSHHDKDDSPPSPSPRAAKFRGSSKGMSGGQKVGLAFGVIVGAALLGFAGMVYAKRRSNIRRSRNAGSVQLGAAFVRRPSP</sequence>